<dbReference type="GO" id="GO:0009307">
    <property type="term" value="P:DNA restriction-modification system"/>
    <property type="evidence" value="ECO:0007669"/>
    <property type="project" value="UniProtKB-KW"/>
</dbReference>
<dbReference type="InterPro" id="IPR001525">
    <property type="entry name" value="C5_MeTfrase"/>
</dbReference>
<dbReference type="Gene3D" id="3.40.50.150">
    <property type="entry name" value="Vaccinia Virus protein VP39"/>
    <property type="match status" value="1"/>
</dbReference>
<organism evidence="4 5">
    <name type="scientific">Crinalium epipsammum PCC 9333</name>
    <dbReference type="NCBI Taxonomy" id="1173022"/>
    <lineage>
        <taxon>Bacteria</taxon>
        <taxon>Bacillati</taxon>
        <taxon>Cyanobacteriota</taxon>
        <taxon>Cyanophyceae</taxon>
        <taxon>Gomontiellales</taxon>
        <taxon>Gomontiellaceae</taxon>
        <taxon>Crinalium</taxon>
    </lineage>
</organism>
<evidence type="ECO:0000313" key="4">
    <source>
        <dbReference type="EMBL" id="AFZ11311.1"/>
    </source>
</evidence>
<gene>
    <name evidence="4" type="ORF">Cri9333_0329</name>
</gene>
<dbReference type="STRING" id="1173022.Cri9333_0329"/>
<keyword evidence="5" id="KW-1185">Reference proteome</keyword>
<dbReference type="Proteomes" id="UP000010472">
    <property type="component" value="Chromosome"/>
</dbReference>
<name>K9VTN6_9CYAN</name>
<evidence type="ECO:0000256" key="1">
    <source>
        <dbReference type="ARBA" id="ARBA00022603"/>
    </source>
</evidence>
<dbReference type="HOGENOM" id="CLU_2632179_0_0_3"/>
<keyword evidence="3" id="KW-0680">Restriction system</keyword>
<dbReference type="RefSeq" id="WP_015201452.1">
    <property type="nucleotide sequence ID" value="NC_019753.1"/>
</dbReference>
<protein>
    <submittedName>
        <fullName evidence="4">C-5 cytosine-specific DNA methylase</fullName>
    </submittedName>
</protein>
<dbReference type="OrthoDB" id="9813719at2"/>
<reference evidence="4 5" key="1">
    <citation type="submission" date="2012-06" db="EMBL/GenBank/DDBJ databases">
        <title>Finished chromosome of genome of Crinalium epipsammum PCC 9333.</title>
        <authorList>
            <consortium name="US DOE Joint Genome Institute"/>
            <person name="Gugger M."/>
            <person name="Coursin T."/>
            <person name="Rippka R."/>
            <person name="Tandeau De Marsac N."/>
            <person name="Huntemann M."/>
            <person name="Wei C.-L."/>
            <person name="Han J."/>
            <person name="Detter J.C."/>
            <person name="Han C."/>
            <person name="Tapia R."/>
            <person name="Davenport K."/>
            <person name="Daligault H."/>
            <person name="Erkkila T."/>
            <person name="Gu W."/>
            <person name="Munk A.C.C."/>
            <person name="Teshima H."/>
            <person name="Xu Y."/>
            <person name="Chain P."/>
            <person name="Chen A."/>
            <person name="Krypides N."/>
            <person name="Mavromatis K."/>
            <person name="Markowitz V."/>
            <person name="Szeto E."/>
            <person name="Ivanova N."/>
            <person name="Mikhailova N."/>
            <person name="Ovchinnikova G."/>
            <person name="Pagani I."/>
            <person name="Pati A."/>
            <person name="Goodwin L."/>
            <person name="Peters L."/>
            <person name="Pitluck S."/>
            <person name="Woyke T."/>
            <person name="Kerfeld C."/>
        </authorList>
    </citation>
    <scope>NUCLEOTIDE SEQUENCE [LARGE SCALE GENOMIC DNA]</scope>
    <source>
        <strain evidence="4 5">PCC 9333</strain>
    </source>
</reference>
<dbReference type="KEGG" id="cep:Cri9333_0329"/>
<dbReference type="EMBL" id="CP003620">
    <property type="protein sequence ID" value="AFZ11311.1"/>
    <property type="molecule type" value="Genomic_DNA"/>
</dbReference>
<dbReference type="InterPro" id="IPR029063">
    <property type="entry name" value="SAM-dependent_MTases_sf"/>
</dbReference>
<dbReference type="Pfam" id="PF00145">
    <property type="entry name" value="DNA_methylase"/>
    <property type="match status" value="1"/>
</dbReference>
<dbReference type="AlphaFoldDB" id="K9VTN6"/>
<dbReference type="GO" id="GO:0008168">
    <property type="term" value="F:methyltransferase activity"/>
    <property type="evidence" value="ECO:0007669"/>
    <property type="project" value="UniProtKB-KW"/>
</dbReference>
<proteinExistence type="predicted"/>
<evidence type="ECO:0000256" key="3">
    <source>
        <dbReference type="ARBA" id="ARBA00022747"/>
    </source>
</evidence>
<evidence type="ECO:0000313" key="5">
    <source>
        <dbReference type="Proteomes" id="UP000010472"/>
    </source>
</evidence>
<keyword evidence="2" id="KW-0808">Transferase</keyword>
<dbReference type="eggNOG" id="COG0270">
    <property type="taxonomic scope" value="Bacteria"/>
</dbReference>
<dbReference type="GO" id="GO:0032259">
    <property type="term" value="P:methylation"/>
    <property type="evidence" value="ECO:0007669"/>
    <property type="project" value="UniProtKB-KW"/>
</dbReference>
<evidence type="ECO:0000256" key="2">
    <source>
        <dbReference type="ARBA" id="ARBA00022679"/>
    </source>
</evidence>
<accession>K9VTN6</accession>
<keyword evidence="1 4" id="KW-0489">Methyltransferase</keyword>
<dbReference type="SUPFAM" id="SSF53335">
    <property type="entry name" value="S-adenosyl-L-methionine-dependent methyltransferases"/>
    <property type="match status" value="1"/>
</dbReference>
<sequence>MRYFSLFSGIGGFEKAIHDTHTDWECIGYSEIDKYAIQIYTKHFKHTNYGDITNIKGDELPNFDLLLVINPKSDRFR</sequence>